<dbReference type="Gene3D" id="3.80.10.10">
    <property type="entry name" value="Ribonuclease Inhibitor"/>
    <property type="match status" value="1"/>
</dbReference>
<evidence type="ECO:0000313" key="1">
    <source>
        <dbReference type="EMBL" id="GJJ77182.1"/>
    </source>
</evidence>
<evidence type="ECO:0000313" key="2">
    <source>
        <dbReference type="Proteomes" id="UP000827284"/>
    </source>
</evidence>
<gene>
    <name evidence="1" type="ORF">EMPS_09541</name>
</gene>
<dbReference type="EMBL" id="BQFW01000013">
    <property type="protein sequence ID" value="GJJ77182.1"/>
    <property type="molecule type" value="Genomic_DNA"/>
</dbReference>
<accession>A0A9P3M0G8</accession>
<dbReference type="InterPro" id="IPR032675">
    <property type="entry name" value="LRR_dom_sf"/>
</dbReference>
<protein>
    <recommendedName>
        <fullName evidence="3">F-box domain-containing protein</fullName>
    </recommendedName>
</protein>
<evidence type="ECO:0008006" key="3">
    <source>
        <dbReference type="Google" id="ProtNLM"/>
    </source>
</evidence>
<name>A0A9P3M0G8_9FUNG</name>
<dbReference type="OrthoDB" id="2366519at2759"/>
<proteinExistence type="predicted"/>
<organism evidence="1 2">
    <name type="scientific">Entomortierella parvispora</name>
    <dbReference type="NCBI Taxonomy" id="205924"/>
    <lineage>
        <taxon>Eukaryota</taxon>
        <taxon>Fungi</taxon>
        <taxon>Fungi incertae sedis</taxon>
        <taxon>Mucoromycota</taxon>
        <taxon>Mortierellomycotina</taxon>
        <taxon>Mortierellomycetes</taxon>
        <taxon>Mortierellales</taxon>
        <taxon>Mortierellaceae</taxon>
        <taxon>Entomortierella</taxon>
    </lineage>
</organism>
<reference evidence="1" key="1">
    <citation type="submission" date="2021-11" db="EMBL/GenBank/DDBJ databases">
        <authorList>
            <person name="Herlambang A."/>
            <person name="Guo Y."/>
            <person name="Takashima Y."/>
            <person name="Nishizawa T."/>
        </authorList>
    </citation>
    <scope>NUCLEOTIDE SEQUENCE</scope>
    <source>
        <strain evidence="1">E1425</strain>
    </source>
</reference>
<keyword evidence="2" id="KW-1185">Reference proteome</keyword>
<dbReference type="SUPFAM" id="SSF81383">
    <property type="entry name" value="F-box domain"/>
    <property type="match status" value="1"/>
</dbReference>
<dbReference type="Proteomes" id="UP000827284">
    <property type="component" value="Unassembled WGS sequence"/>
</dbReference>
<reference evidence="1" key="2">
    <citation type="journal article" date="2022" name="Microbiol. Resour. Announc.">
        <title>Whole-Genome Sequence of Entomortierella parvispora E1425, a Mucoromycotan Fungus Associated with Burkholderiaceae-Related Endosymbiotic Bacteria.</title>
        <authorList>
            <person name="Herlambang A."/>
            <person name="Guo Y."/>
            <person name="Takashima Y."/>
            <person name="Narisawa K."/>
            <person name="Ohta H."/>
            <person name="Nishizawa T."/>
        </authorList>
    </citation>
    <scope>NUCLEOTIDE SEQUENCE</scope>
    <source>
        <strain evidence="1">E1425</strain>
    </source>
</reference>
<comment type="caution">
    <text evidence="1">The sequence shown here is derived from an EMBL/GenBank/DDBJ whole genome shotgun (WGS) entry which is preliminary data.</text>
</comment>
<dbReference type="InterPro" id="IPR036047">
    <property type="entry name" value="F-box-like_dom_sf"/>
</dbReference>
<dbReference type="AlphaFoldDB" id="A0A9P3M0G8"/>
<dbReference type="SUPFAM" id="SSF52047">
    <property type="entry name" value="RNI-like"/>
    <property type="match status" value="1"/>
</dbReference>
<sequence>MELFEIRLLVGSFLGNHDLCSCACVSKLWHKSFLPFIYAQAESEPLFRQWNAFRLHLCHIRDISITQGILGISLAKDGFLRDCRRLVRLRFESDPSPEALEYFVQLLQRNPLLVRLSPSIRGGARDPNLWKSIAEDCPRLTEIQLHSTNFEGAALTGFLNLASRLTKLTLSGCDLSAVLSWMSSSSFVLPELQKIDRNNSTGDNGGISSAPDREDWSGFPVLRELVFSGYYDSESVWMGQLQIFVRAPKLEKLSWNLLHRQYPYDPYVLRGTSEEFIPTLVRLLRQRPWPRLSSLQVTEDYMARASSLDGDNLAEILTLLPDGLKNFSAPGGDFGLLAWQAIQRHLGTLEAINLTKIPSWMVQGFLTSCPELRELRGPTLLTSDLVRGSRAGQARKRNALAVALELAEKRLPETLMAQMFAKSTILKSDPPKDDFVLGPATIAGLPGDLSPRPWVCYRLKVLQITLRKHHRERDEEGIQTDVQIFQQLTQMRWLQQLFLCPFQDARGIDGLNPRPVLGAELRPPDFRGQFDNATKIRRHHVGERLLEIWPGLTSCYWHRY</sequence>